<accession>A0A5B7K1Y2</accession>
<evidence type="ECO:0000313" key="2">
    <source>
        <dbReference type="Proteomes" id="UP000324222"/>
    </source>
</evidence>
<proteinExistence type="predicted"/>
<sequence length="56" mass="6412">MQEWFRCVRARYPTPPPHTLHPHAPHLHRGGSRCVVRAALKSRGKTARNSSEMLIL</sequence>
<reference evidence="1 2" key="1">
    <citation type="submission" date="2019-05" db="EMBL/GenBank/DDBJ databases">
        <title>Another draft genome of Portunus trituberculatus and its Hox gene families provides insights of decapod evolution.</title>
        <authorList>
            <person name="Jeong J.-H."/>
            <person name="Song I."/>
            <person name="Kim S."/>
            <person name="Choi T."/>
            <person name="Kim D."/>
            <person name="Ryu S."/>
            <person name="Kim W."/>
        </authorList>
    </citation>
    <scope>NUCLEOTIDE SEQUENCE [LARGE SCALE GENOMIC DNA]</scope>
    <source>
        <tissue evidence="1">Muscle</tissue>
    </source>
</reference>
<comment type="caution">
    <text evidence="1">The sequence shown here is derived from an EMBL/GenBank/DDBJ whole genome shotgun (WGS) entry which is preliminary data.</text>
</comment>
<organism evidence="1 2">
    <name type="scientific">Portunus trituberculatus</name>
    <name type="common">Swimming crab</name>
    <name type="synonym">Neptunus trituberculatus</name>
    <dbReference type="NCBI Taxonomy" id="210409"/>
    <lineage>
        <taxon>Eukaryota</taxon>
        <taxon>Metazoa</taxon>
        <taxon>Ecdysozoa</taxon>
        <taxon>Arthropoda</taxon>
        <taxon>Crustacea</taxon>
        <taxon>Multicrustacea</taxon>
        <taxon>Malacostraca</taxon>
        <taxon>Eumalacostraca</taxon>
        <taxon>Eucarida</taxon>
        <taxon>Decapoda</taxon>
        <taxon>Pleocyemata</taxon>
        <taxon>Brachyura</taxon>
        <taxon>Eubrachyura</taxon>
        <taxon>Portunoidea</taxon>
        <taxon>Portunidae</taxon>
        <taxon>Portuninae</taxon>
        <taxon>Portunus</taxon>
    </lineage>
</organism>
<dbReference type="Proteomes" id="UP000324222">
    <property type="component" value="Unassembled WGS sequence"/>
</dbReference>
<name>A0A5B7K1Y2_PORTR</name>
<evidence type="ECO:0000313" key="1">
    <source>
        <dbReference type="EMBL" id="MPD00624.1"/>
    </source>
</evidence>
<gene>
    <name evidence="1" type="ORF">E2C01_096109</name>
</gene>
<dbReference type="AlphaFoldDB" id="A0A5B7K1Y2"/>
<protein>
    <submittedName>
        <fullName evidence="1">Uncharacterized protein</fullName>
    </submittedName>
</protein>
<keyword evidence="2" id="KW-1185">Reference proteome</keyword>
<dbReference type="EMBL" id="VSRR010123706">
    <property type="protein sequence ID" value="MPD00624.1"/>
    <property type="molecule type" value="Genomic_DNA"/>
</dbReference>